<feature type="transmembrane region" description="Helical" evidence="2">
    <location>
        <begin position="234"/>
        <end position="260"/>
    </location>
</feature>
<evidence type="ECO:0000256" key="3">
    <source>
        <dbReference type="SAM" id="SignalP"/>
    </source>
</evidence>
<dbReference type="SMART" id="SM00181">
    <property type="entry name" value="EGF"/>
    <property type="match status" value="3"/>
</dbReference>
<dbReference type="OrthoDB" id="6418528at2759"/>
<dbReference type="Pfam" id="PF00008">
    <property type="entry name" value="EGF"/>
    <property type="match status" value="1"/>
</dbReference>
<feature type="domain" description="EGF-like" evidence="4">
    <location>
        <begin position="105"/>
        <end position="141"/>
    </location>
</feature>
<evidence type="ECO:0000256" key="2">
    <source>
        <dbReference type="SAM" id="Phobius"/>
    </source>
</evidence>
<dbReference type="EMBL" id="BMAV01008413">
    <property type="protein sequence ID" value="GFY52011.1"/>
    <property type="molecule type" value="Genomic_DNA"/>
</dbReference>
<comment type="caution">
    <text evidence="1">Lacks conserved residue(s) required for the propagation of feature annotation.</text>
</comment>
<evidence type="ECO:0000313" key="6">
    <source>
        <dbReference type="Proteomes" id="UP000886998"/>
    </source>
</evidence>
<accession>A0A8X6XFD1</accession>
<dbReference type="Gene3D" id="2.90.20.10">
    <property type="entry name" value="Plasmodium vivax P25 domain"/>
    <property type="match status" value="1"/>
</dbReference>
<dbReference type="Gene3D" id="2.10.25.10">
    <property type="entry name" value="Laminin"/>
    <property type="match status" value="1"/>
</dbReference>
<gene>
    <name evidence="5" type="primary">NCL1_31205</name>
    <name evidence="5" type="ORF">TNIN_367791</name>
</gene>
<protein>
    <submittedName>
        <fullName evidence="5">EGF-like domain-containing protein</fullName>
    </submittedName>
</protein>
<dbReference type="InterPro" id="IPR000742">
    <property type="entry name" value="EGF"/>
</dbReference>
<feature type="chain" id="PRO_5036453779" evidence="3">
    <location>
        <begin position="16"/>
        <end position="267"/>
    </location>
</feature>
<evidence type="ECO:0000256" key="1">
    <source>
        <dbReference type="PROSITE-ProRule" id="PRU00076"/>
    </source>
</evidence>
<name>A0A8X6XFD1_9ARAC</name>
<evidence type="ECO:0000259" key="4">
    <source>
        <dbReference type="PROSITE" id="PS50026"/>
    </source>
</evidence>
<dbReference type="Proteomes" id="UP000886998">
    <property type="component" value="Unassembled WGS sequence"/>
</dbReference>
<sequence>MLFLITIVCITSTLAEHVENFQPYNETELAFYNKTECDCGPHYESCMFNGFQKSCVCEHGYSDRNGTCTECSCGKHTKSCEIEHQHGNKRCECEVGYVLRQGECVDSCAWSGCPENQICRPNEEGEYICQCKPHFGGKDCKTNLLCEKLEPMCRDMGAECIVENSQAICRCPWGQIVGIPSGICEDLCNPQTCFHGRCEFLTNSKVERNYRCICEAGYTGLRCETKIVDNSGELIRFAILVSINIILFILISAMFCFLCANRNKQMK</sequence>
<keyword evidence="1" id="KW-1015">Disulfide bond</keyword>
<dbReference type="AlphaFoldDB" id="A0A8X6XFD1"/>
<dbReference type="PROSITE" id="PS01186">
    <property type="entry name" value="EGF_2"/>
    <property type="match status" value="1"/>
</dbReference>
<feature type="disulfide bond" evidence="1">
    <location>
        <begin position="131"/>
        <end position="140"/>
    </location>
</feature>
<keyword evidence="2" id="KW-1133">Transmembrane helix</keyword>
<keyword evidence="2" id="KW-0812">Transmembrane</keyword>
<proteinExistence type="predicted"/>
<evidence type="ECO:0000313" key="5">
    <source>
        <dbReference type="EMBL" id="GFY52011.1"/>
    </source>
</evidence>
<keyword evidence="6" id="KW-1185">Reference proteome</keyword>
<feature type="disulfide bond" evidence="1">
    <location>
        <begin position="214"/>
        <end position="223"/>
    </location>
</feature>
<comment type="caution">
    <text evidence="5">The sequence shown here is derived from an EMBL/GenBank/DDBJ whole genome shotgun (WGS) entry which is preliminary data.</text>
</comment>
<dbReference type="SUPFAM" id="SSF57196">
    <property type="entry name" value="EGF/Laminin"/>
    <property type="match status" value="2"/>
</dbReference>
<keyword evidence="1" id="KW-0245">EGF-like domain</keyword>
<feature type="domain" description="EGF-like" evidence="4">
    <location>
        <begin position="185"/>
        <end position="224"/>
    </location>
</feature>
<dbReference type="PROSITE" id="PS50026">
    <property type="entry name" value="EGF_3"/>
    <property type="match status" value="2"/>
</dbReference>
<keyword evidence="2" id="KW-0472">Membrane</keyword>
<keyword evidence="3" id="KW-0732">Signal</keyword>
<feature type="disulfide bond" evidence="1">
    <location>
        <begin position="188"/>
        <end position="198"/>
    </location>
</feature>
<dbReference type="PROSITE" id="PS00022">
    <property type="entry name" value="EGF_1"/>
    <property type="match status" value="2"/>
</dbReference>
<reference evidence="5" key="1">
    <citation type="submission" date="2020-08" db="EMBL/GenBank/DDBJ databases">
        <title>Multicomponent nature underlies the extraordinary mechanical properties of spider dragline silk.</title>
        <authorList>
            <person name="Kono N."/>
            <person name="Nakamura H."/>
            <person name="Mori M."/>
            <person name="Yoshida Y."/>
            <person name="Ohtoshi R."/>
            <person name="Malay A.D."/>
            <person name="Moran D.A.P."/>
            <person name="Tomita M."/>
            <person name="Numata K."/>
            <person name="Arakawa K."/>
        </authorList>
    </citation>
    <scope>NUCLEOTIDE SEQUENCE</scope>
</reference>
<organism evidence="5 6">
    <name type="scientific">Trichonephila inaurata madagascariensis</name>
    <dbReference type="NCBI Taxonomy" id="2747483"/>
    <lineage>
        <taxon>Eukaryota</taxon>
        <taxon>Metazoa</taxon>
        <taxon>Ecdysozoa</taxon>
        <taxon>Arthropoda</taxon>
        <taxon>Chelicerata</taxon>
        <taxon>Arachnida</taxon>
        <taxon>Araneae</taxon>
        <taxon>Araneomorphae</taxon>
        <taxon>Entelegynae</taxon>
        <taxon>Araneoidea</taxon>
        <taxon>Nephilidae</taxon>
        <taxon>Trichonephila</taxon>
        <taxon>Trichonephila inaurata</taxon>
    </lineage>
</organism>
<feature type="signal peptide" evidence="3">
    <location>
        <begin position="1"/>
        <end position="15"/>
    </location>
</feature>